<organism evidence="4 5">
    <name type="scientific">Bifidobacterium pseudolongum</name>
    <dbReference type="NCBI Taxonomy" id="1694"/>
    <lineage>
        <taxon>Bacteria</taxon>
        <taxon>Bacillati</taxon>
        <taxon>Actinomycetota</taxon>
        <taxon>Actinomycetes</taxon>
        <taxon>Bifidobacteriales</taxon>
        <taxon>Bifidobacteriaceae</taxon>
        <taxon>Bifidobacterium</taxon>
    </lineage>
</organism>
<dbReference type="InterPro" id="IPR007621">
    <property type="entry name" value="TPM_dom"/>
</dbReference>
<feature type="region of interest" description="Disordered" evidence="1">
    <location>
        <begin position="1"/>
        <end position="21"/>
    </location>
</feature>
<evidence type="ECO:0000313" key="4">
    <source>
        <dbReference type="EMBL" id="THG27520.1"/>
    </source>
</evidence>
<reference evidence="4 5" key="1">
    <citation type="submission" date="2019-04" db="EMBL/GenBank/DDBJ databases">
        <title>Microbes associate with the intestines of laboratory mice.</title>
        <authorList>
            <person name="Navarre W."/>
            <person name="Wong E."/>
            <person name="Huang K.C."/>
            <person name="Tropini C."/>
            <person name="Ng K."/>
            <person name="Yu B."/>
        </authorList>
    </citation>
    <scope>NUCLEOTIDE SEQUENCE [LARGE SCALE GENOMIC DNA]</scope>
    <source>
        <strain evidence="4 5">NM87_A27A</strain>
    </source>
</reference>
<keyword evidence="2" id="KW-1133">Transmembrane helix</keyword>
<protein>
    <submittedName>
        <fullName evidence="4">TPM domain-containing protein</fullName>
    </submittedName>
</protein>
<dbReference type="Gene3D" id="3.10.310.50">
    <property type="match status" value="1"/>
</dbReference>
<sequence length="286" mass="29413">MTSQCASKAGSAPVVGRPGYPQSSRPVARAVGMLMLVIAVALTGVIATPSYADEAAPSPTAAATTPSAEDVSANIVDTQNLLGDNLGAVTDAIKETYERTGVTVRLIYVNSFNTDKQPDAWAAQTLKSLDPPPNTVLLAVASNDGNLAVVVSPDSAEWLRNRKTVDKLSEAASAPLTDDADANGPNWAKSAIDMMQAIQTAKSTSTSSTAASVGIIVMIGAVAVLLIGAVVVIVVRRRRETERDAERVVEDGEAQDDDARKGTAETAQASDADPASGGASAVADEH</sequence>
<evidence type="ECO:0000256" key="1">
    <source>
        <dbReference type="SAM" id="MobiDB-lite"/>
    </source>
</evidence>
<feature type="domain" description="TPM" evidence="3">
    <location>
        <begin position="76"/>
        <end position="157"/>
    </location>
</feature>
<feature type="region of interest" description="Disordered" evidence="1">
    <location>
        <begin position="242"/>
        <end position="286"/>
    </location>
</feature>
<keyword evidence="2" id="KW-0472">Membrane</keyword>
<dbReference type="Proteomes" id="UP000306798">
    <property type="component" value="Unassembled WGS sequence"/>
</dbReference>
<dbReference type="RefSeq" id="WP_129905417.1">
    <property type="nucleotide sequence ID" value="NZ_CP071805.1"/>
</dbReference>
<feature type="transmembrane region" description="Helical" evidence="2">
    <location>
        <begin position="27"/>
        <end position="47"/>
    </location>
</feature>
<dbReference type="Pfam" id="PF04536">
    <property type="entry name" value="TPM_phosphatase"/>
    <property type="match status" value="1"/>
</dbReference>
<evidence type="ECO:0000256" key="2">
    <source>
        <dbReference type="SAM" id="Phobius"/>
    </source>
</evidence>
<keyword evidence="2" id="KW-0812">Transmembrane</keyword>
<dbReference type="EMBL" id="SSTF01000003">
    <property type="protein sequence ID" value="THG27520.1"/>
    <property type="molecule type" value="Genomic_DNA"/>
</dbReference>
<dbReference type="AlphaFoldDB" id="A0A4S4FBW1"/>
<evidence type="ECO:0000313" key="5">
    <source>
        <dbReference type="Proteomes" id="UP000306798"/>
    </source>
</evidence>
<proteinExistence type="predicted"/>
<comment type="caution">
    <text evidence="4">The sequence shown here is derived from an EMBL/GenBank/DDBJ whole genome shotgun (WGS) entry which is preliminary data.</text>
</comment>
<gene>
    <name evidence="4" type="ORF">E5991_01750</name>
</gene>
<feature type="transmembrane region" description="Helical" evidence="2">
    <location>
        <begin position="210"/>
        <end position="235"/>
    </location>
</feature>
<evidence type="ECO:0000259" key="3">
    <source>
        <dbReference type="Pfam" id="PF04536"/>
    </source>
</evidence>
<name>A0A4S4FBW1_9BIFI</name>
<feature type="compositionally biased region" description="Low complexity" evidence="1">
    <location>
        <begin position="267"/>
        <end position="286"/>
    </location>
</feature>
<accession>A0A4S4FBW1</accession>